<dbReference type="RefSeq" id="WP_066194599.1">
    <property type="nucleotide sequence ID" value="NZ_JARSFA010000044.1"/>
</dbReference>
<feature type="transmembrane region" description="Helical" evidence="1">
    <location>
        <begin position="187"/>
        <end position="205"/>
    </location>
</feature>
<keyword evidence="1" id="KW-1133">Transmembrane helix</keyword>
<sequence length="248" mass="28667">MKIKIKLEPVLKLFSVIQVILYALLIYVFAAGYLYLTTNHLVISLSLAGITAIFSFYHSVYIPKKVKYEQYLMKEIQKYASTMTFYLHSGNNVMQSLISSKASVDPIIQEDIDLIIRGLEEEAVLKTDHFKKYKFSGVDIFHQNLRIKYEIGGNAKQLFNRVNKAINFEIVKRDELFKEKKYIKQKIFMMIAMVLAMPLILRFFVGDVYSVYLQMGILPIANTLWVFIAVLISLYFVQKTAANTTLVN</sequence>
<keyword evidence="3" id="KW-1185">Reference proteome</keyword>
<gene>
    <name evidence="2" type="ORF">CWS20_27570</name>
</gene>
<feature type="transmembrane region" description="Helical" evidence="1">
    <location>
        <begin position="41"/>
        <end position="62"/>
    </location>
</feature>
<name>A0A2N0Z8D2_9BACI</name>
<dbReference type="AlphaFoldDB" id="A0A2N0Z8D2"/>
<dbReference type="EMBL" id="PISD01000099">
    <property type="protein sequence ID" value="PKG25766.1"/>
    <property type="molecule type" value="Genomic_DNA"/>
</dbReference>
<proteinExistence type="predicted"/>
<organism evidence="2 3">
    <name type="scientific">Cytobacillus horneckiae</name>
    <dbReference type="NCBI Taxonomy" id="549687"/>
    <lineage>
        <taxon>Bacteria</taxon>
        <taxon>Bacillati</taxon>
        <taxon>Bacillota</taxon>
        <taxon>Bacilli</taxon>
        <taxon>Bacillales</taxon>
        <taxon>Bacillaceae</taxon>
        <taxon>Cytobacillus</taxon>
    </lineage>
</organism>
<feature type="transmembrane region" description="Helical" evidence="1">
    <location>
        <begin position="12"/>
        <end position="35"/>
    </location>
</feature>
<evidence type="ECO:0008006" key="4">
    <source>
        <dbReference type="Google" id="ProtNLM"/>
    </source>
</evidence>
<keyword evidence="1" id="KW-0472">Membrane</keyword>
<dbReference type="Proteomes" id="UP000233343">
    <property type="component" value="Unassembled WGS sequence"/>
</dbReference>
<comment type="caution">
    <text evidence="2">The sequence shown here is derived from an EMBL/GenBank/DDBJ whole genome shotgun (WGS) entry which is preliminary data.</text>
</comment>
<evidence type="ECO:0000256" key="1">
    <source>
        <dbReference type="SAM" id="Phobius"/>
    </source>
</evidence>
<evidence type="ECO:0000313" key="2">
    <source>
        <dbReference type="EMBL" id="PKG25766.1"/>
    </source>
</evidence>
<reference evidence="2 3" key="1">
    <citation type="journal article" date="2010" name="Int. J. Syst. Evol. Microbiol.">
        <title>Bacillus horneckiae sp. nov., isolated from a spacecraft-assembly clean room.</title>
        <authorList>
            <person name="Vaishampayan P."/>
            <person name="Probst A."/>
            <person name="Krishnamurthi S."/>
            <person name="Ghosh S."/>
            <person name="Osman S."/>
            <person name="McDowall A."/>
            <person name="Ruckmani A."/>
            <person name="Mayilraj S."/>
            <person name="Venkateswaran K."/>
        </authorList>
    </citation>
    <scope>NUCLEOTIDE SEQUENCE [LARGE SCALE GENOMIC DNA]</scope>
    <source>
        <strain evidence="3">1PO1SC</strain>
    </source>
</reference>
<feature type="transmembrane region" description="Helical" evidence="1">
    <location>
        <begin position="211"/>
        <end position="237"/>
    </location>
</feature>
<keyword evidence="1" id="KW-0812">Transmembrane</keyword>
<protein>
    <recommendedName>
        <fullName evidence="4">Type II secretion system protein GspF domain-containing protein</fullName>
    </recommendedName>
</protein>
<accession>A0A2N0Z8D2</accession>
<evidence type="ECO:0000313" key="3">
    <source>
        <dbReference type="Proteomes" id="UP000233343"/>
    </source>
</evidence>